<dbReference type="Gene3D" id="3.30.70.1290">
    <property type="entry name" value="Transposase IS200-like"/>
    <property type="match status" value="1"/>
</dbReference>
<dbReference type="GO" id="GO:0004803">
    <property type="term" value="F:transposase activity"/>
    <property type="evidence" value="ECO:0007669"/>
    <property type="project" value="InterPro"/>
</dbReference>
<dbReference type="EMBL" id="MGDZ01000042">
    <property type="protein sequence ID" value="OGL73134.1"/>
    <property type="molecule type" value="Genomic_DNA"/>
</dbReference>
<proteinExistence type="predicted"/>
<dbReference type="SUPFAM" id="SSF143422">
    <property type="entry name" value="Transposase IS200-like"/>
    <property type="match status" value="1"/>
</dbReference>
<dbReference type="AlphaFoldDB" id="A0A1F7U5W6"/>
<organism evidence="1 2">
    <name type="scientific">Candidatus Uhrbacteria bacterium RIFCSPHIGHO2_02_FULL_57_19</name>
    <dbReference type="NCBI Taxonomy" id="1802391"/>
    <lineage>
        <taxon>Bacteria</taxon>
        <taxon>Candidatus Uhriibacteriota</taxon>
    </lineage>
</organism>
<comment type="caution">
    <text evidence="1">The sequence shown here is derived from an EMBL/GenBank/DDBJ whole genome shotgun (WGS) entry which is preliminary data.</text>
</comment>
<dbReference type="Proteomes" id="UP000176303">
    <property type="component" value="Unassembled WGS sequence"/>
</dbReference>
<evidence type="ECO:0000313" key="1">
    <source>
        <dbReference type="EMBL" id="OGL73134.1"/>
    </source>
</evidence>
<gene>
    <name evidence="1" type="ORF">A3D72_01775</name>
</gene>
<protein>
    <recommendedName>
        <fullName evidence="3">Transposase IS200-like domain-containing protein</fullName>
    </recommendedName>
</protein>
<name>A0A1F7U5W6_9BACT</name>
<dbReference type="InterPro" id="IPR036515">
    <property type="entry name" value="Transposase_17_sf"/>
</dbReference>
<evidence type="ECO:0008006" key="3">
    <source>
        <dbReference type="Google" id="ProtNLM"/>
    </source>
</evidence>
<dbReference type="GO" id="GO:0003677">
    <property type="term" value="F:DNA binding"/>
    <property type="evidence" value="ECO:0007669"/>
    <property type="project" value="InterPro"/>
</dbReference>
<reference evidence="1 2" key="1">
    <citation type="journal article" date="2016" name="Nat. Commun.">
        <title>Thousands of microbial genomes shed light on interconnected biogeochemical processes in an aquifer system.</title>
        <authorList>
            <person name="Anantharaman K."/>
            <person name="Brown C.T."/>
            <person name="Hug L.A."/>
            <person name="Sharon I."/>
            <person name="Castelle C.J."/>
            <person name="Probst A.J."/>
            <person name="Thomas B.C."/>
            <person name="Singh A."/>
            <person name="Wilkins M.J."/>
            <person name="Karaoz U."/>
            <person name="Brodie E.L."/>
            <person name="Williams K.H."/>
            <person name="Hubbard S.S."/>
            <person name="Banfield J.F."/>
        </authorList>
    </citation>
    <scope>NUCLEOTIDE SEQUENCE [LARGE SCALE GENOMIC DNA]</scope>
</reference>
<sequence length="160" mass="17201">MSAQAAFQIIMPTANDAPLFAVRENAEVAVQIIQQLRAGRLFRLYAYAVLPDHLRLLLRPEPGKTLKDALKSLRGGIARSLSGRGILGPVWMPRSELRRIWNQDLLQAAAKEVAAAPATIGLTPNPESFLFCSACPEAEVDEVETAGAPAQFPAKSAALA</sequence>
<evidence type="ECO:0000313" key="2">
    <source>
        <dbReference type="Proteomes" id="UP000176303"/>
    </source>
</evidence>
<dbReference type="GO" id="GO:0006313">
    <property type="term" value="P:DNA transposition"/>
    <property type="evidence" value="ECO:0007669"/>
    <property type="project" value="InterPro"/>
</dbReference>
<accession>A0A1F7U5W6</accession>